<keyword evidence="1 2" id="KW-0694">RNA-binding</keyword>
<dbReference type="PANTHER" id="PTHR48027">
    <property type="entry name" value="HETEROGENEOUS NUCLEAR RIBONUCLEOPROTEIN 87F-RELATED"/>
    <property type="match status" value="1"/>
</dbReference>
<dbReference type="Gramene" id="FCD_00033500-RA">
    <property type="protein sequence ID" value="FCD_00033500-RA:cds"/>
    <property type="gene ID" value="FCD_00033500"/>
</dbReference>
<evidence type="ECO:0000313" key="6">
    <source>
        <dbReference type="Proteomes" id="UP001187192"/>
    </source>
</evidence>
<feature type="domain" description="RRM" evidence="4">
    <location>
        <begin position="36"/>
        <end position="114"/>
    </location>
</feature>
<keyword evidence="6" id="KW-1185">Reference proteome</keyword>
<dbReference type="PROSITE" id="PS50102">
    <property type="entry name" value="RRM"/>
    <property type="match status" value="1"/>
</dbReference>
<dbReference type="InterPro" id="IPR035979">
    <property type="entry name" value="RBD_domain_sf"/>
</dbReference>
<dbReference type="InterPro" id="IPR000504">
    <property type="entry name" value="RRM_dom"/>
</dbReference>
<proteinExistence type="predicted"/>
<gene>
    <name evidence="5" type="ORF">TIFTF001_033271</name>
</gene>
<reference evidence="5" key="1">
    <citation type="submission" date="2023-07" db="EMBL/GenBank/DDBJ databases">
        <title>draft genome sequence of fig (Ficus carica).</title>
        <authorList>
            <person name="Takahashi T."/>
            <person name="Nishimura K."/>
        </authorList>
    </citation>
    <scope>NUCLEOTIDE SEQUENCE</scope>
</reference>
<dbReference type="InterPro" id="IPR048289">
    <property type="entry name" value="RRM2_NsCP33-like"/>
</dbReference>
<dbReference type="EMBL" id="BTGU01000171">
    <property type="protein sequence ID" value="GMN64194.1"/>
    <property type="molecule type" value="Genomic_DNA"/>
</dbReference>
<protein>
    <recommendedName>
        <fullName evidence="4">RRM domain-containing protein</fullName>
    </recommendedName>
</protein>
<organism evidence="5 6">
    <name type="scientific">Ficus carica</name>
    <name type="common">Common fig</name>
    <dbReference type="NCBI Taxonomy" id="3494"/>
    <lineage>
        <taxon>Eukaryota</taxon>
        <taxon>Viridiplantae</taxon>
        <taxon>Streptophyta</taxon>
        <taxon>Embryophyta</taxon>
        <taxon>Tracheophyta</taxon>
        <taxon>Spermatophyta</taxon>
        <taxon>Magnoliopsida</taxon>
        <taxon>eudicotyledons</taxon>
        <taxon>Gunneridae</taxon>
        <taxon>Pentapetalae</taxon>
        <taxon>rosids</taxon>
        <taxon>fabids</taxon>
        <taxon>Rosales</taxon>
        <taxon>Moraceae</taxon>
        <taxon>Ficeae</taxon>
        <taxon>Ficus</taxon>
    </lineage>
</organism>
<dbReference type="Pfam" id="PF00076">
    <property type="entry name" value="RRM_1"/>
    <property type="match status" value="1"/>
</dbReference>
<dbReference type="InterPro" id="IPR052462">
    <property type="entry name" value="SLIRP/GR-RBP-like"/>
</dbReference>
<dbReference type="SMART" id="SM00360">
    <property type="entry name" value="RRM"/>
    <property type="match status" value="1"/>
</dbReference>
<comment type="caution">
    <text evidence="5">The sequence shown here is derived from an EMBL/GenBank/DDBJ whole genome shotgun (WGS) entry which is preliminary data.</text>
</comment>
<evidence type="ECO:0000256" key="3">
    <source>
        <dbReference type="SAM" id="MobiDB-lite"/>
    </source>
</evidence>
<dbReference type="AlphaFoldDB" id="A0AA88DYJ0"/>
<dbReference type="CDD" id="cd21608">
    <property type="entry name" value="RRM2_NsCP33_like"/>
    <property type="match status" value="1"/>
</dbReference>
<dbReference type="GO" id="GO:0003723">
    <property type="term" value="F:RNA binding"/>
    <property type="evidence" value="ECO:0007669"/>
    <property type="project" value="UniProtKB-UniRule"/>
</dbReference>
<evidence type="ECO:0000259" key="4">
    <source>
        <dbReference type="PROSITE" id="PS50102"/>
    </source>
</evidence>
<evidence type="ECO:0000313" key="5">
    <source>
        <dbReference type="EMBL" id="GMN64194.1"/>
    </source>
</evidence>
<dbReference type="Proteomes" id="UP001187192">
    <property type="component" value="Unassembled WGS sequence"/>
</dbReference>
<name>A0AA88DYJ0_FICCA</name>
<dbReference type="InterPro" id="IPR012677">
    <property type="entry name" value="Nucleotide-bd_a/b_plait_sf"/>
</dbReference>
<accession>A0AA88DYJ0</accession>
<sequence>MAFLSKVGGVLRQSIAQNAQSRMPSMLNSIRCMSSSKLFIGGLSFGTDDQSLKDAFSGFGDVVDARVICDRDTGRSRGFGFVSFASNESAESAMSTMDGQELQGRAIRVSYANERPPRGGGGGGGYGGGGGGFGGGGGGGYGGGGYRGGGGGGRDGGDYGGESY</sequence>
<dbReference type="Gene3D" id="3.30.70.330">
    <property type="match status" value="1"/>
</dbReference>
<evidence type="ECO:0000256" key="2">
    <source>
        <dbReference type="PROSITE-ProRule" id="PRU00176"/>
    </source>
</evidence>
<dbReference type="SUPFAM" id="SSF54928">
    <property type="entry name" value="RNA-binding domain, RBD"/>
    <property type="match status" value="1"/>
</dbReference>
<feature type="region of interest" description="Disordered" evidence="3">
    <location>
        <begin position="137"/>
        <end position="164"/>
    </location>
</feature>
<evidence type="ECO:0000256" key="1">
    <source>
        <dbReference type="ARBA" id="ARBA00022884"/>
    </source>
</evidence>